<gene>
    <name evidence="3" type="ORF">DACRYDRAFT_106217</name>
</gene>
<accession>M5G2W6</accession>
<name>M5G2W6_DACPD</name>
<proteinExistence type="predicted"/>
<dbReference type="PANTHER" id="PTHR35192">
    <property type="entry name" value="PROTEIN, PUTATIVE-RELATED"/>
    <property type="match status" value="1"/>
</dbReference>
<keyword evidence="4" id="KW-1185">Reference proteome</keyword>
<feature type="compositionally biased region" description="Low complexity" evidence="1">
    <location>
        <begin position="32"/>
        <end position="47"/>
    </location>
</feature>
<dbReference type="EMBL" id="JH795860">
    <property type="protein sequence ID" value="EJU03039.1"/>
    <property type="molecule type" value="Genomic_DNA"/>
</dbReference>
<organism evidence="3 4">
    <name type="scientific">Dacryopinax primogenitus (strain DJM 731)</name>
    <name type="common">Brown rot fungus</name>
    <dbReference type="NCBI Taxonomy" id="1858805"/>
    <lineage>
        <taxon>Eukaryota</taxon>
        <taxon>Fungi</taxon>
        <taxon>Dikarya</taxon>
        <taxon>Basidiomycota</taxon>
        <taxon>Agaricomycotina</taxon>
        <taxon>Dacrymycetes</taxon>
        <taxon>Dacrymycetales</taxon>
        <taxon>Dacrymycetaceae</taxon>
        <taxon>Dacryopinax</taxon>
    </lineage>
</organism>
<feature type="domain" description="Protein CPL1-like" evidence="2">
    <location>
        <begin position="103"/>
        <end position="166"/>
    </location>
</feature>
<feature type="compositionally biased region" description="Acidic residues" evidence="1">
    <location>
        <begin position="52"/>
        <end position="71"/>
    </location>
</feature>
<dbReference type="HOGENOM" id="CLU_1421375_0_0_1"/>
<protein>
    <recommendedName>
        <fullName evidence="2">Protein CPL1-like domain-containing protein</fullName>
    </recommendedName>
</protein>
<evidence type="ECO:0000259" key="2">
    <source>
        <dbReference type="Pfam" id="PF21671"/>
    </source>
</evidence>
<evidence type="ECO:0000256" key="1">
    <source>
        <dbReference type="SAM" id="MobiDB-lite"/>
    </source>
</evidence>
<dbReference type="InterPro" id="IPR038955">
    <property type="entry name" value="PriA/CPL1_fungi"/>
</dbReference>
<dbReference type="InterPro" id="IPR048661">
    <property type="entry name" value="CPL1-like"/>
</dbReference>
<sequence>MYPCPEGTSSWPGASECSARGAYDGPSAQEYFSPSSFSRPPARNPNPGIQPEDSEADGDADGEEYTDDGESEWPAHPHTLKKDACFELGEMSCPGLDGKGRFCIDPMTNLEACGGCSLPDEFGYAPGTDCTALEGALDVSCQAGNCLISSCRTGFGVVHTSRGMQCVKDYDRLLAKAQMSRPGMQTGDDSR</sequence>
<dbReference type="Pfam" id="PF21671">
    <property type="entry name" value="CPL1-like"/>
    <property type="match status" value="1"/>
</dbReference>
<evidence type="ECO:0000313" key="4">
    <source>
        <dbReference type="Proteomes" id="UP000030653"/>
    </source>
</evidence>
<dbReference type="PANTHER" id="PTHR35192:SF2">
    <property type="entry name" value="APPLE DOMAIN-CONTAINING PROTEIN"/>
    <property type="match status" value="1"/>
</dbReference>
<dbReference type="AlphaFoldDB" id="M5G2W6"/>
<dbReference type="Proteomes" id="UP000030653">
    <property type="component" value="Unassembled WGS sequence"/>
</dbReference>
<dbReference type="OrthoDB" id="439917at2759"/>
<dbReference type="GeneID" id="63683287"/>
<feature type="region of interest" description="Disordered" evidence="1">
    <location>
        <begin position="1"/>
        <end position="76"/>
    </location>
</feature>
<reference evidence="3 4" key="1">
    <citation type="journal article" date="2012" name="Science">
        <title>The Paleozoic origin of enzymatic lignin decomposition reconstructed from 31 fungal genomes.</title>
        <authorList>
            <person name="Floudas D."/>
            <person name="Binder M."/>
            <person name="Riley R."/>
            <person name="Barry K."/>
            <person name="Blanchette R.A."/>
            <person name="Henrissat B."/>
            <person name="Martinez A.T."/>
            <person name="Otillar R."/>
            <person name="Spatafora J.W."/>
            <person name="Yadav J.S."/>
            <person name="Aerts A."/>
            <person name="Benoit I."/>
            <person name="Boyd A."/>
            <person name="Carlson A."/>
            <person name="Copeland A."/>
            <person name="Coutinho P.M."/>
            <person name="de Vries R.P."/>
            <person name="Ferreira P."/>
            <person name="Findley K."/>
            <person name="Foster B."/>
            <person name="Gaskell J."/>
            <person name="Glotzer D."/>
            <person name="Gorecki P."/>
            <person name="Heitman J."/>
            <person name="Hesse C."/>
            <person name="Hori C."/>
            <person name="Igarashi K."/>
            <person name="Jurgens J.A."/>
            <person name="Kallen N."/>
            <person name="Kersten P."/>
            <person name="Kohler A."/>
            <person name="Kuees U."/>
            <person name="Kumar T.K.A."/>
            <person name="Kuo A."/>
            <person name="LaButti K."/>
            <person name="Larrondo L.F."/>
            <person name="Lindquist E."/>
            <person name="Ling A."/>
            <person name="Lombard V."/>
            <person name="Lucas S."/>
            <person name="Lundell T."/>
            <person name="Martin R."/>
            <person name="McLaughlin D.J."/>
            <person name="Morgenstern I."/>
            <person name="Morin E."/>
            <person name="Murat C."/>
            <person name="Nagy L.G."/>
            <person name="Nolan M."/>
            <person name="Ohm R.A."/>
            <person name="Patyshakuliyeva A."/>
            <person name="Rokas A."/>
            <person name="Ruiz-Duenas F.J."/>
            <person name="Sabat G."/>
            <person name="Salamov A."/>
            <person name="Samejima M."/>
            <person name="Schmutz J."/>
            <person name="Slot J.C."/>
            <person name="St John F."/>
            <person name="Stenlid J."/>
            <person name="Sun H."/>
            <person name="Sun S."/>
            <person name="Syed K."/>
            <person name="Tsang A."/>
            <person name="Wiebenga A."/>
            <person name="Young D."/>
            <person name="Pisabarro A."/>
            <person name="Eastwood D.C."/>
            <person name="Martin F."/>
            <person name="Cullen D."/>
            <person name="Grigoriev I.V."/>
            <person name="Hibbett D.S."/>
        </authorList>
    </citation>
    <scope>NUCLEOTIDE SEQUENCE [LARGE SCALE GENOMIC DNA]</scope>
    <source>
        <strain evidence="3 4">DJM-731 SS1</strain>
    </source>
</reference>
<evidence type="ECO:0000313" key="3">
    <source>
        <dbReference type="EMBL" id="EJU03039.1"/>
    </source>
</evidence>
<dbReference type="RefSeq" id="XP_040629933.1">
    <property type="nucleotide sequence ID" value="XM_040768225.1"/>
</dbReference>